<evidence type="ECO:0000313" key="7">
    <source>
        <dbReference type="Proteomes" id="UP000026915"/>
    </source>
</evidence>
<evidence type="ECO:0000256" key="2">
    <source>
        <dbReference type="ARBA" id="ARBA00023015"/>
    </source>
</evidence>
<reference evidence="6 7" key="1">
    <citation type="journal article" date="2013" name="Genome Biol.">
        <title>The genome sequence of the most widely cultivated cacao type and its use to identify candidate genes regulating pod color.</title>
        <authorList>
            <person name="Motamayor J.C."/>
            <person name="Mockaitis K."/>
            <person name="Schmutz J."/>
            <person name="Haiminen N."/>
            <person name="Iii D.L."/>
            <person name="Cornejo O."/>
            <person name="Findley S.D."/>
            <person name="Zheng P."/>
            <person name="Utro F."/>
            <person name="Royaert S."/>
            <person name="Saski C."/>
            <person name="Jenkins J."/>
            <person name="Podicheti R."/>
            <person name="Zhao M."/>
            <person name="Scheffler B.E."/>
            <person name="Stack J.C."/>
            <person name="Feltus F.A."/>
            <person name="Mustiga G.M."/>
            <person name="Amores F."/>
            <person name="Phillips W."/>
            <person name="Marelli J.P."/>
            <person name="May G.D."/>
            <person name="Shapiro H."/>
            <person name="Ma J."/>
            <person name="Bustamante C.D."/>
            <person name="Schnell R.J."/>
            <person name="Main D."/>
            <person name="Gilbert D."/>
            <person name="Parida L."/>
            <person name="Kuhn D.N."/>
        </authorList>
    </citation>
    <scope>NUCLEOTIDE SEQUENCE [LARGE SCALE GENOMIC DNA]</scope>
    <source>
        <strain evidence="7">cv. Matina 1-6</strain>
    </source>
</reference>
<proteinExistence type="predicted"/>
<evidence type="ECO:0000256" key="3">
    <source>
        <dbReference type="ARBA" id="ARBA00023163"/>
    </source>
</evidence>
<evidence type="ECO:0000256" key="4">
    <source>
        <dbReference type="ARBA" id="ARBA00023242"/>
    </source>
</evidence>
<comment type="subcellular location">
    <subcellularLocation>
        <location evidence="1">Nucleus</location>
    </subcellularLocation>
</comment>
<organism evidence="6 7">
    <name type="scientific">Theobroma cacao</name>
    <name type="common">Cacao</name>
    <name type="synonym">Cocoa</name>
    <dbReference type="NCBI Taxonomy" id="3641"/>
    <lineage>
        <taxon>Eukaryota</taxon>
        <taxon>Viridiplantae</taxon>
        <taxon>Streptophyta</taxon>
        <taxon>Embryophyta</taxon>
        <taxon>Tracheophyta</taxon>
        <taxon>Spermatophyta</taxon>
        <taxon>Magnoliopsida</taxon>
        <taxon>eudicotyledons</taxon>
        <taxon>Gunneridae</taxon>
        <taxon>Pentapetalae</taxon>
        <taxon>rosids</taxon>
        <taxon>malvids</taxon>
        <taxon>Malvales</taxon>
        <taxon>Malvaceae</taxon>
        <taxon>Byttnerioideae</taxon>
        <taxon>Theobroma</taxon>
    </lineage>
</organism>
<accession>A0A061DVU5</accession>
<dbReference type="Gramene" id="EOX96929">
    <property type="protein sequence ID" value="EOX96929"/>
    <property type="gene ID" value="TCM_006065"/>
</dbReference>
<dbReference type="HOGENOM" id="CLU_078385_0_0_1"/>
<feature type="compositionally biased region" description="Basic and acidic residues" evidence="5">
    <location>
        <begin position="191"/>
        <end position="201"/>
    </location>
</feature>
<dbReference type="STRING" id="3641.A0A061DVU5"/>
<keyword evidence="7" id="KW-1185">Reference proteome</keyword>
<dbReference type="EMBL" id="CM001880">
    <property type="protein sequence ID" value="EOX96929.1"/>
    <property type="molecule type" value="Genomic_DNA"/>
</dbReference>
<dbReference type="InterPro" id="IPR019403">
    <property type="entry name" value="Mediator_Med19_met"/>
</dbReference>
<dbReference type="InParanoid" id="A0A061DVU5"/>
<dbReference type="GO" id="GO:0016592">
    <property type="term" value="C:mediator complex"/>
    <property type="evidence" value="ECO:0000318"/>
    <property type="project" value="GO_Central"/>
</dbReference>
<evidence type="ECO:0000256" key="1">
    <source>
        <dbReference type="ARBA" id="ARBA00004123"/>
    </source>
</evidence>
<evidence type="ECO:0000313" key="6">
    <source>
        <dbReference type="EMBL" id="EOX96929.1"/>
    </source>
</evidence>
<gene>
    <name evidence="6" type="ORF">TCM_006065</name>
</gene>
<dbReference type="PANTHER" id="PTHR22536:SF1">
    <property type="entry name" value="MEDIATOR OF RNA POLYMERASE II TRANSCRIPTION SUBUNIT 19"/>
    <property type="match status" value="1"/>
</dbReference>
<keyword evidence="3" id="KW-0804">Transcription</keyword>
<keyword evidence="2" id="KW-0805">Transcription regulation</keyword>
<evidence type="ECO:0000256" key="5">
    <source>
        <dbReference type="SAM" id="MobiDB-lite"/>
    </source>
</evidence>
<feature type="region of interest" description="Disordered" evidence="5">
    <location>
        <begin position="171"/>
        <end position="236"/>
    </location>
</feature>
<dbReference type="PANTHER" id="PTHR22536">
    <property type="entry name" value="LUNG CANCER METASTASIS-RELATED LCMR1 PROTEIN"/>
    <property type="match status" value="1"/>
</dbReference>
<feature type="compositionally biased region" description="Basic and acidic residues" evidence="5">
    <location>
        <begin position="210"/>
        <end position="233"/>
    </location>
</feature>
<dbReference type="GO" id="GO:0003712">
    <property type="term" value="F:transcription coregulator activity"/>
    <property type="evidence" value="ECO:0007669"/>
    <property type="project" value="InterPro"/>
</dbReference>
<dbReference type="AlphaFoldDB" id="A0A061DVU5"/>
<keyword evidence="4" id="KW-0539">Nucleus</keyword>
<dbReference type="Proteomes" id="UP000026915">
    <property type="component" value="Chromosome 2"/>
</dbReference>
<dbReference type="eggNOG" id="ENOG502R8JR">
    <property type="taxonomic scope" value="Eukaryota"/>
</dbReference>
<name>A0A061DVU5_THECC</name>
<sequence length="309" mass="35488">MKDLYQKQKMEAIGNDSPGNLRTTRSANLHPPVSSCGFFSFLVVDEEELLVKFVIDSMDLESNRFGRGPKELGGAVDLIKKFKLWPHHEFFCKRPLPLSISETTYIRNVVGDTEIRKGKGMELDQLFPNASDSRGRNLSIGPFDLDLLGEAFQMRESACVDLPLAEKGIPTMVSKSKAESKDKKRKHRKQKDKEKEKDKNSKEHKHHHKDMTSDRNKNKIRHHDSGPEDLKKPQDKKRRYAVNDDFLDVHRHQNGQNPRRIERGKLKVAELILLMLLRIVCGLTGCKVEQQCFMGGQKESPIYEELVRS</sequence>
<protein>
    <submittedName>
        <fullName evidence="6">Mediator of RNA polymerase II transcription subunit 19 isoform 1</fullName>
    </submittedName>
</protein>
<dbReference type="GO" id="GO:0045944">
    <property type="term" value="P:positive regulation of transcription by RNA polymerase II"/>
    <property type="evidence" value="ECO:0000318"/>
    <property type="project" value="GO_Central"/>
</dbReference>